<protein>
    <recommendedName>
        <fullName evidence="3">SGNH hydrolase-type esterase domain-containing protein</fullName>
    </recommendedName>
</protein>
<keyword evidence="2" id="KW-1185">Reference proteome</keyword>
<comment type="caution">
    <text evidence="1">The sequence shown here is derived from an EMBL/GenBank/DDBJ whole genome shotgun (WGS) entry which is preliminary data.</text>
</comment>
<sequence length="129" mass="13485">MLDLSLSTTGLPCRRTGASATGAFAALALAATRRVDIVSLGDSNIRSGGSGWDDGIAYAMAQRFPQYATHLGIVGSDNDGYLEADGLFPSGVFGAASLEQRPAFPPTLPLSRCRAPATWARTNIIPARM</sequence>
<organism evidence="1 2">
    <name type="scientific">Neorhizobium turbinariae</name>
    <dbReference type="NCBI Taxonomy" id="2937795"/>
    <lineage>
        <taxon>Bacteria</taxon>
        <taxon>Pseudomonadati</taxon>
        <taxon>Pseudomonadota</taxon>
        <taxon>Alphaproteobacteria</taxon>
        <taxon>Hyphomicrobiales</taxon>
        <taxon>Rhizobiaceae</taxon>
        <taxon>Rhizobium/Agrobacterium group</taxon>
        <taxon>Neorhizobium</taxon>
    </lineage>
</organism>
<dbReference type="EMBL" id="JALPRY010000018">
    <property type="protein sequence ID" value="MCK8781502.1"/>
    <property type="molecule type" value="Genomic_DNA"/>
</dbReference>
<evidence type="ECO:0008006" key="3">
    <source>
        <dbReference type="Google" id="ProtNLM"/>
    </source>
</evidence>
<accession>A0ABT0IUE0</accession>
<evidence type="ECO:0000313" key="1">
    <source>
        <dbReference type="EMBL" id="MCK8781502.1"/>
    </source>
</evidence>
<gene>
    <name evidence="1" type="ORF">M0654_16100</name>
</gene>
<reference evidence="1 2" key="1">
    <citation type="submission" date="2022-04" db="EMBL/GenBank/DDBJ databases">
        <title>Rhizobium coralii sp. nov., isolated from coral Turbinaria peltata.</title>
        <authorList>
            <person name="Sun H."/>
        </authorList>
    </citation>
    <scope>NUCLEOTIDE SEQUENCE [LARGE SCALE GENOMIC DNA]</scope>
    <source>
        <strain evidence="1 2">NTR19</strain>
    </source>
</reference>
<dbReference type="RefSeq" id="WP_248683984.1">
    <property type="nucleotide sequence ID" value="NZ_JALPRY010000018.1"/>
</dbReference>
<evidence type="ECO:0000313" key="2">
    <source>
        <dbReference type="Proteomes" id="UP001202827"/>
    </source>
</evidence>
<dbReference type="Proteomes" id="UP001202827">
    <property type="component" value="Unassembled WGS sequence"/>
</dbReference>
<name>A0ABT0IUE0_9HYPH</name>
<proteinExistence type="predicted"/>